<name>A0A8S5UYR6_9CAUD</name>
<keyword evidence="1" id="KW-0472">Membrane</keyword>
<evidence type="ECO:0000313" key="2">
    <source>
        <dbReference type="EMBL" id="DAF99629.1"/>
    </source>
</evidence>
<organism evidence="2">
    <name type="scientific">Siphoviridae sp. ctkKt3</name>
    <dbReference type="NCBI Taxonomy" id="2825642"/>
    <lineage>
        <taxon>Viruses</taxon>
        <taxon>Duplodnaviria</taxon>
        <taxon>Heunggongvirae</taxon>
        <taxon>Uroviricota</taxon>
        <taxon>Caudoviricetes</taxon>
    </lineage>
</organism>
<sequence length="35" mass="3914">MYKFEEIFTEYIVPALVSAGTTLILVVILRLTGVL</sequence>
<feature type="transmembrane region" description="Helical" evidence="1">
    <location>
        <begin position="12"/>
        <end position="31"/>
    </location>
</feature>
<protein>
    <submittedName>
        <fullName evidence="2">Uncharacterized protein</fullName>
    </submittedName>
</protein>
<accession>A0A8S5UYR6</accession>
<dbReference type="EMBL" id="BK016169">
    <property type="protein sequence ID" value="DAF99629.1"/>
    <property type="molecule type" value="Genomic_DNA"/>
</dbReference>
<keyword evidence="1" id="KW-1133">Transmembrane helix</keyword>
<keyword evidence="1" id="KW-0812">Transmembrane</keyword>
<proteinExistence type="predicted"/>
<evidence type="ECO:0000256" key="1">
    <source>
        <dbReference type="SAM" id="Phobius"/>
    </source>
</evidence>
<reference evidence="2" key="1">
    <citation type="journal article" date="2021" name="Proc. Natl. Acad. Sci. U.S.A.">
        <title>A Catalog of Tens of Thousands of Viruses from Human Metagenomes Reveals Hidden Associations with Chronic Diseases.</title>
        <authorList>
            <person name="Tisza M.J."/>
            <person name="Buck C.B."/>
        </authorList>
    </citation>
    <scope>NUCLEOTIDE SEQUENCE</scope>
    <source>
        <strain evidence="2">CtkKt3</strain>
    </source>
</reference>